<organism evidence="1 2">
    <name type="scientific">Hibiscus sabdariffa</name>
    <name type="common">roselle</name>
    <dbReference type="NCBI Taxonomy" id="183260"/>
    <lineage>
        <taxon>Eukaryota</taxon>
        <taxon>Viridiplantae</taxon>
        <taxon>Streptophyta</taxon>
        <taxon>Embryophyta</taxon>
        <taxon>Tracheophyta</taxon>
        <taxon>Spermatophyta</taxon>
        <taxon>Magnoliopsida</taxon>
        <taxon>eudicotyledons</taxon>
        <taxon>Gunneridae</taxon>
        <taxon>Pentapetalae</taxon>
        <taxon>rosids</taxon>
        <taxon>malvids</taxon>
        <taxon>Malvales</taxon>
        <taxon>Malvaceae</taxon>
        <taxon>Malvoideae</taxon>
        <taxon>Hibiscus</taxon>
    </lineage>
</organism>
<evidence type="ECO:0000313" key="2">
    <source>
        <dbReference type="Proteomes" id="UP001396334"/>
    </source>
</evidence>
<accession>A0ABR2TXC1</accession>
<gene>
    <name evidence="1" type="ORF">V6N11_017210</name>
</gene>
<dbReference type="EMBL" id="JBBPBN010000004">
    <property type="protein sequence ID" value="KAK9042131.1"/>
    <property type="molecule type" value="Genomic_DNA"/>
</dbReference>
<comment type="caution">
    <text evidence="1">The sequence shown here is derived from an EMBL/GenBank/DDBJ whole genome shotgun (WGS) entry which is preliminary data.</text>
</comment>
<reference evidence="1 2" key="1">
    <citation type="journal article" date="2024" name="G3 (Bethesda)">
        <title>Genome assembly of Hibiscus sabdariffa L. provides insights into metabolisms of medicinal natural products.</title>
        <authorList>
            <person name="Kim T."/>
        </authorList>
    </citation>
    <scope>NUCLEOTIDE SEQUENCE [LARGE SCALE GENOMIC DNA]</scope>
    <source>
        <strain evidence="1">TK-2024</strain>
        <tissue evidence="1">Old leaves</tissue>
    </source>
</reference>
<name>A0ABR2TXC1_9ROSI</name>
<evidence type="ECO:0000313" key="1">
    <source>
        <dbReference type="EMBL" id="KAK9042131.1"/>
    </source>
</evidence>
<keyword evidence="2" id="KW-1185">Reference proteome</keyword>
<evidence type="ECO:0008006" key="3">
    <source>
        <dbReference type="Google" id="ProtNLM"/>
    </source>
</evidence>
<protein>
    <recommendedName>
        <fullName evidence="3">RNase H type-1 domain-containing protein</fullName>
    </recommendedName>
</protein>
<sequence>MVGGFLGSSSSNATMSASQFACHDCSSGSDADALRLIEQRNKGGGPFTIVHRIHFLRELEWRLVFSKVGRGSNEVADHLAKLASYDSFVTEFFDEPPFVMGYD</sequence>
<proteinExistence type="predicted"/>
<dbReference type="Proteomes" id="UP001396334">
    <property type="component" value="Unassembled WGS sequence"/>
</dbReference>